<dbReference type="SUPFAM" id="SSF51306">
    <property type="entry name" value="LexA/Signal peptidase"/>
    <property type="match status" value="1"/>
</dbReference>
<reference evidence="6 7" key="1">
    <citation type="journal article" date="2016" name="Int. J. Syst. Evol. Microbiol.">
        <title>Description of Comamonas sediminis sp. nov., isolated from lagoon sediments.</title>
        <authorList>
            <person name="Subhash Y."/>
            <person name="Bang J.J."/>
            <person name="You T.H."/>
            <person name="Lee S.S."/>
        </authorList>
    </citation>
    <scope>NUCLEOTIDE SEQUENCE [LARGE SCALE GENOMIC DNA]</scope>
    <source>
        <strain evidence="6 7">JCM 31169</strain>
    </source>
</reference>
<keyword evidence="7" id="KW-1185">Reference proteome</keyword>
<gene>
    <name evidence="6" type="ORF">AB7A72_15805</name>
</gene>
<sequence length="268" mass="29301">MHYGADDSADFGTLQAMNAKNSTDEQQISALKTEIGQRLKLERERLGLKAADFGNFGNWPARTIYGWESGLATPKAEFFASVQELGLDIPFIITGKRTPAPATSNQDVLAPRRQSLTGPAPTPAHSDDTLYIPLLSATGSMGPGTEAFAADVVMGDVPISVLWIRTNLPRSRPEALRLVHAYGDSMRGTLESGDFALVDTDIHSVDVDGVYVLEAHQRLFIKRVRQRIDGAYEISSDNPAIKQTDILNGGHEVRICGMVVYGWNGRRF</sequence>
<dbReference type="CDD" id="cd00093">
    <property type="entry name" value="HTH_XRE"/>
    <property type="match status" value="1"/>
</dbReference>
<dbReference type="PANTHER" id="PTHR40661:SF3">
    <property type="entry name" value="FELS-1 PROPHAGE TRANSCRIPTIONAL REGULATOR"/>
    <property type="match status" value="1"/>
</dbReference>
<evidence type="ECO:0000313" key="6">
    <source>
        <dbReference type="EMBL" id="MEY2252483.1"/>
    </source>
</evidence>
<evidence type="ECO:0000256" key="1">
    <source>
        <dbReference type="ARBA" id="ARBA00023015"/>
    </source>
</evidence>
<accession>A0ABV4B549</accession>
<proteinExistence type="predicted"/>
<protein>
    <submittedName>
        <fullName evidence="6">XRE family transcriptional regulator</fullName>
    </submittedName>
</protein>
<dbReference type="InterPro" id="IPR010982">
    <property type="entry name" value="Lambda_DNA-bd_dom_sf"/>
</dbReference>
<dbReference type="InterPro" id="IPR015927">
    <property type="entry name" value="Peptidase_S24_S26A/B/C"/>
</dbReference>
<dbReference type="InterPro" id="IPR036286">
    <property type="entry name" value="LexA/Signal_pep-like_sf"/>
</dbReference>
<dbReference type="EMBL" id="JBGBDC010000006">
    <property type="protein sequence ID" value="MEY2252483.1"/>
    <property type="molecule type" value="Genomic_DNA"/>
</dbReference>
<name>A0ABV4B549_9BURK</name>
<dbReference type="CDD" id="cd06529">
    <property type="entry name" value="S24_LexA-like"/>
    <property type="match status" value="1"/>
</dbReference>
<dbReference type="InterPro" id="IPR001387">
    <property type="entry name" value="Cro/C1-type_HTH"/>
</dbReference>
<dbReference type="Gene3D" id="1.10.260.40">
    <property type="entry name" value="lambda repressor-like DNA-binding domains"/>
    <property type="match status" value="1"/>
</dbReference>
<dbReference type="RefSeq" id="WP_369460513.1">
    <property type="nucleotide sequence ID" value="NZ_JBGBDC010000006.1"/>
</dbReference>
<evidence type="ECO:0000259" key="5">
    <source>
        <dbReference type="Pfam" id="PF00717"/>
    </source>
</evidence>
<comment type="caution">
    <text evidence="6">The sequence shown here is derived from an EMBL/GenBank/DDBJ whole genome shotgun (WGS) entry which is preliminary data.</text>
</comment>
<feature type="domain" description="Peptidase S24/S26A/S26B/S26C" evidence="5">
    <location>
        <begin position="144"/>
        <end position="260"/>
    </location>
</feature>
<keyword evidence="2" id="KW-0238">DNA-binding</keyword>
<evidence type="ECO:0000256" key="4">
    <source>
        <dbReference type="SAM" id="MobiDB-lite"/>
    </source>
</evidence>
<dbReference type="Proteomes" id="UP001562178">
    <property type="component" value="Unassembled WGS sequence"/>
</dbReference>
<evidence type="ECO:0000256" key="3">
    <source>
        <dbReference type="ARBA" id="ARBA00023163"/>
    </source>
</evidence>
<dbReference type="SUPFAM" id="SSF47413">
    <property type="entry name" value="lambda repressor-like DNA-binding domains"/>
    <property type="match status" value="1"/>
</dbReference>
<feature type="region of interest" description="Disordered" evidence="4">
    <location>
        <begin position="98"/>
        <end position="125"/>
    </location>
</feature>
<dbReference type="PANTHER" id="PTHR40661">
    <property type="match status" value="1"/>
</dbReference>
<organism evidence="6 7">
    <name type="scientific">Comamonas sediminis</name>
    <dbReference type="NCBI Taxonomy" id="1783360"/>
    <lineage>
        <taxon>Bacteria</taxon>
        <taxon>Pseudomonadati</taxon>
        <taxon>Pseudomonadota</taxon>
        <taxon>Betaproteobacteria</taxon>
        <taxon>Burkholderiales</taxon>
        <taxon>Comamonadaceae</taxon>
        <taxon>Comamonas</taxon>
    </lineage>
</organism>
<evidence type="ECO:0000313" key="7">
    <source>
        <dbReference type="Proteomes" id="UP001562178"/>
    </source>
</evidence>
<evidence type="ECO:0000256" key="2">
    <source>
        <dbReference type="ARBA" id="ARBA00023125"/>
    </source>
</evidence>
<dbReference type="Gene3D" id="2.10.109.10">
    <property type="entry name" value="Umud Fragment, subunit A"/>
    <property type="match status" value="1"/>
</dbReference>
<dbReference type="InterPro" id="IPR039418">
    <property type="entry name" value="LexA-like"/>
</dbReference>
<keyword evidence="3" id="KW-0804">Transcription</keyword>
<keyword evidence="1" id="KW-0805">Transcription regulation</keyword>
<dbReference type="Pfam" id="PF00717">
    <property type="entry name" value="Peptidase_S24"/>
    <property type="match status" value="1"/>
</dbReference>